<dbReference type="PROSITE" id="PS50943">
    <property type="entry name" value="HTH_CROC1"/>
    <property type="match status" value="1"/>
</dbReference>
<keyword evidence="1" id="KW-0238">DNA-binding</keyword>
<dbReference type="Proteomes" id="UP000663464">
    <property type="component" value="Chromosome"/>
</dbReference>
<dbReference type="SUPFAM" id="SSF47413">
    <property type="entry name" value="lambda repressor-like DNA-binding domains"/>
    <property type="match status" value="1"/>
</dbReference>
<organism evidence="3 4">
    <name type="scientific">Clostridium botulinum</name>
    <dbReference type="NCBI Taxonomy" id="1491"/>
    <lineage>
        <taxon>Bacteria</taxon>
        <taxon>Bacillati</taxon>
        <taxon>Bacillota</taxon>
        <taxon>Clostridia</taxon>
        <taxon>Eubacteriales</taxon>
        <taxon>Clostridiaceae</taxon>
        <taxon>Clostridium</taxon>
    </lineage>
</organism>
<dbReference type="InterPro" id="IPR001387">
    <property type="entry name" value="Cro/C1-type_HTH"/>
</dbReference>
<dbReference type="InterPro" id="IPR010982">
    <property type="entry name" value="Lambda_DNA-bd_dom_sf"/>
</dbReference>
<dbReference type="RefSeq" id="WP_047403296.1">
    <property type="nucleotide sequence ID" value="NZ_CP069280.1"/>
</dbReference>
<proteinExistence type="predicted"/>
<dbReference type="Gene3D" id="1.10.260.40">
    <property type="entry name" value="lambda repressor-like DNA-binding domains"/>
    <property type="match status" value="1"/>
</dbReference>
<evidence type="ECO:0000259" key="2">
    <source>
        <dbReference type="PROSITE" id="PS50943"/>
    </source>
</evidence>
<protein>
    <submittedName>
        <fullName evidence="3">Helix-turn-helix transcriptional regulator</fullName>
    </submittedName>
</protein>
<accession>A0ABD7CG96</accession>
<sequence length="76" mass="8558">MPKANINLKILRLKYNLNQKDAGKLLGITASAYNRKENGIRSFTVEEAGALAKIFNTTVDEIFFTDYVTKCITKMV</sequence>
<reference evidence="3 4" key="1">
    <citation type="journal article" date="2014" name="J. Infect. Dis.">
        <title>Molecular characterization of a novel botulinum neurotoxin type H gene.</title>
        <authorList>
            <person name="Dover N."/>
            <person name="Barash J.R."/>
            <person name="Hill K.K."/>
            <person name="Xie G."/>
            <person name="Arnon S.S."/>
        </authorList>
    </citation>
    <scope>NUCLEOTIDE SEQUENCE [LARGE SCALE GENOMIC DNA]</scope>
    <source>
        <strain evidence="3 4">IBCA10-7060</strain>
    </source>
</reference>
<evidence type="ECO:0000313" key="4">
    <source>
        <dbReference type="Proteomes" id="UP000663464"/>
    </source>
</evidence>
<name>A0ABD7CG96_CLOBO</name>
<dbReference type="CDD" id="cd00093">
    <property type="entry name" value="HTH_XRE"/>
    <property type="match status" value="1"/>
</dbReference>
<dbReference type="Pfam" id="PF01381">
    <property type="entry name" value="HTH_3"/>
    <property type="match status" value="1"/>
</dbReference>
<gene>
    <name evidence="3" type="ORF">JQS73_12145</name>
</gene>
<dbReference type="SMART" id="SM00530">
    <property type="entry name" value="HTH_XRE"/>
    <property type="match status" value="1"/>
</dbReference>
<evidence type="ECO:0000256" key="1">
    <source>
        <dbReference type="ARBA" id="ARBA00023125"/>
    </source>
</evidence>
<dbReference type="EMBL" id="CP069280">
    <property type="protein sequence ID" value="QRI52189.1"/>
    <property type="molecule type" value="Genomic_DNA"/>
</dbReference>
<evidence type="ECO:0000313" key="3">
    <source>
        <dbReference type="EMBL" id="QRI52189.1"/>
    </source>
</evidence>
<dbReference type="AlphaFoldDB" id="A0ABD7CG96"/>
<dbReference type="PANTHER" id="PTHR46558">
    <property type="entry name" value="TRACRIPTIONAL REGULATORY PROTEIN-RELATED-RELATED"/>
    <property type="match status" value="1"/>
</dbReference>
<feature type="domain" description="HTH cro/C1-type" evidence="2">
    <location>
        <begin position="8"/>
        <end position="62"/>
    </location>
</feature>
<dbReference type="GO" id="GO:0003677">
    <property type="term" value="F:DNA binding"/>
    <property type="evidence" value="ECO:0007669"/>
    <property type="project" value="UniProtKB-KW"/>
</dbReference>
<dbReference type="PANTHER" id="PTHR46558:SF4">
    <property type="entry name" value="DNA-BIDING PHAGE PROTEIN"/>
    <property type="match status" value="1"/>
</dbReference>